<dbReference type="PANTHER" id="PTHR22639:SF3">
    <property type="entry name" value="ZINC FINGER CCHC DOMAIN-CONTAINING PROTEIN 3"/>
    <property type="match status" value="1"/>
</dbReference>
<accession>A0A9J6G396</accession>
<evidence type="ECO:0000313" key="4">
    <source>
        <dbReference type="EMBL" id="KAH9369563.1"/>
    </source>
</evidence>
<gene>
    <name evidence="4" type="ORF">HPB48_019649</name>
</gene>
<keyword evidence="1" id="KW-0479">Metal-binding</keyword>
<evidence type="ECO:0000256" key="1">
    <source>
        <dbReference type="PROSITE-ProRule" id="PRU00047"/>
    </source>
</evidence>
<protein>
    <recommendedName>
        <fullName evidence="3">CCHC-type domain-containing protein</fullName>
    </recommendedName>
</protein>
<dbReference type="GO" id="GO:0008270">
    <property type="term" value="F:zinc ion binding"/>
    <property type="evidence" value="ECO:0007669"/>
    <property type="project" value="UniProtKB-KW"/>
</dbReference>
<dbReference type="AlphaFoldDB" id="A0A9J6G396"/>
<feature type="region of interest" description="Disordered" evidence="2">
    <location>
        <begin position="1"/>
        <end position="23"/>
    </location>
</feature>
<dbReference type="InterPro" id="IPR042509">
    <property type="entry name" value="ZCCHC3"/>
</dbReference>
<keyword evidence="1" id="KW-0862">Zinc</keyword>
<organism evidence="4 5">
    <name type="scientific">Haemaphysalis longicornis</name>
    <name type="common">Bush tick</name>
    <dbReference type="NCBI Taxonomy" id="44386"/>
    <lineage>
        <taxon>Eukaryota</taxon>
        <taxon>Metazoa</taxon>
        <taxon>Ecdysozoa</taxon>
        <taxon>Arthropoda</taxon>
        <taxon>Chelicerata</taxon>
        <taxon>Arachnida</taxon>
        <taxon>Acari</taxon>
        <taxon>Parasitiformes</taxon>
        <taxon>Ixodida</taxon>
        <taxon>Ixodoidea</taxon>
        <taxon>Ixodidae</taxon>
        <taxon>Haemaphysalinae</taxon>
        <taxon>Haemaphysalis</taxon>
    </lineage>
</organism>
<dbReference type="InterPro" id="IPR001878">
    <property type="entry name" value="Znf_CCHC"/>
</dbReference>
<keyword evidence="1" id="KW-0863">Zinc-finger</keyword>
<dbReference type="GO" id="GO:0003690">
    <property type="term" value="F:double-stranded DNA binding"/>
    <property type="evidence" value="ECO:0007669"/>
    <property type="project" value="InterPro"/>
</dbReference>
<dbReference type="SUPFAM" id="SSF57756">
    <property type="entry name" value="Retrovirus zinc finger-like domains"/>
    <property type="match status" value="1"/>
</dbReference>
<feature type="compositionally biased region" description="Acidic residues" evidence="2">
    <location>
        <begin position="330"/>
        <end position="343"/>
    </location>
</feature>
<feature type="compositionally biased region" description="Basic and acidic residues" evidence="2">
    <location>
        <begin position="344"/>
        <end position="357"/>
    </location>
</feature>
<feature type="domain" description="CCHC-type" evidence="3">
    <location>
        <begin position="185"/>
        <end position="200"/>
    </location>
</feature>
<feature type="compositionally biased region" description="Basic and acidic residues" evidence="2">
    <location>
        <begin position="369"/>
        <end position="379"/>
    </location>
</feature>
<dbReference type="SMART" id="SM00343">
    <property type="entry name" value="ZnF_C2HC"/>
    <property type="match status" value="2"/>
</dbReference>
<dbReference type="OMA" id="INEACGC"/>
<dbReference type="Proteomes" id="UP000821853">
    <property type="component" value="Chromosome 3"/>
</dbReference>
<feature type="compositionally biased region" description="Low complexity" evidence="2">
    <location>
        <begin position="272"/>
        <end position="292"/>
    </location>
</feature>
<evidence type="ECO:0000313" key="5">
    <source>
        <dbReference type="Proteomes" id="UP000821853"/>
    </source>
</evidence>
<dbReference type="VEuPathDB" id="VectorBase:HLOH_040312"/>
<feature type="compositionally biased region" description="Polar residues" evidence="2">
    <location>
        <begin position="262"/>
        <end position="271"/>
    </location>
</feature>
<name>A0A9J6G396_HAELO</name>
<evidence type="ECO:0000259" key="3">
    <source>
        <dbReference type="PROSITE" id="PS50158"/>
    </source>
</evidence>
<dbReference type="GO" id="GO:0003723">
    <property type="term" value="F:RNA binding"/>
    <property type="evidence" value="ECO:0007669"/>
    <property type="project" value="InterPro"/>
</dbReference>
<sequence length="399" mass="43065">MPPADSAGGQPPGRPPGGVKTSPSFQPTKDLVFNVTVPADASAVSVIDAVADVVGLPNVYRVQHLGGVEFQCTVYTSAAMEQLLRHGGLSICGKTVSIEALAPRLTRVACLSLPGYVADEHLLRAMAPYGKVVAVERPATVDHPTVRNGHRIVQMEMKPEKPVPNFIRVLEHRVICDYPGVLRVCSRCKKAGHYRKDCKEDFCDRCSTFGHTTASCTEKCRRCRGDHATADCVKPRSFAEVLAGRERRQRSVAMEEDGGNDGSTPPSSTVSAEEPAAPSHNEANPAEPEAQAFPPPLHVTATDSPQATPAGTEHPSESSSCSSPQPLVIVEDESSMETNEEEEQLHHSKADDGKNDEAMDSDSSVSSSEVKEARAELRRAHQTKKMKKELQQPSDDEDT</sequence>
<reference evidence="4 5" key="1">
    <citation type="journal article" date="2020" name="Cell">
        <title>Large-Scale Comparative Analyses of Tick Genomes Elucidate Their Genetic Diversity and Vector Capacities.</title>
        <authorList>
            <consortium name="Tick Genome and Microbiome Consortium (TIGMIC)"/>
            <person name="Jia N."/>
            <person name="Wang J."/>
            <person name="Shi W."/>
            <person name="Du L."/>
            <person name="Sun Y."/>
            <person name="Zhan W."/>
            <person name="Jiang J.F."/>
            <person name="Wang Q."/>
            <person name="Zhang B."/>
            <person name="Ji P."/>
            <person name="Bell-Sakyi L."/>
            <person name="Cui X.M."/>
            <person name="Yuan T.T."/>
            <person name="Jiang B.G."/>
            <person name="Yang W.F."/>
            <person name="Lam T.T."/>
            <person name="Chang Q.C."/>
            <person name="Ding S.J."/>
            <person name="Wang X.J."/>
            <person name="Zhu J.G."/>
            <person name="Ruan X.D."/>
            <person name="Zhao L."/>
            <person name="Wei J.T."/>
            <person name="Ye R.Z."/>
            <person name="Que T.C."/>
            <person name="Du C.H."/>
            <person name="Zhou Y.H."/>
            <person name="Cheng J.X."/>
            <person name="Dai P.F."/>
            <person name="Guo W.B."/>
            <person name="Han X.H."/>
            <person name="Huang E.J."/>
            <person name="Li L.F."/>
            <person name="Wei W."/>
            <person name="Gao Y.C."/>
            <person name="Liu J.Z."/>
            <person name="Shao H.Z."/>
            <person name="Wang X."/>
            <person name="Wang C.C."/>
            <person name="Yang T.C."/>
            <person name="Huo Q.B."/>
            <person name="Li W."/>
            <person name="Chen H.Y."/>
            <person name="Chen S.E."/>
            <person name="Zhou L.G."/>
            <person name="Ni X.B."/>
            <person name="Tian J.H."/>
            <person name="Sheng Y."/>
            <person name="Liu T."/>
            <person name="Pan Y.S."/>
            <person name="Xia L.Y."/>
            <person name="Li J."/>
            <person name="Zhao F."/>
            <person name="Cao W.C."/>
        </authorList>
    </citation>
    <scope>NUCLEOTIDE SEQUENCE [LARGE SCALE GENOMIC DNA]</scope>
    <source>
        <strain evidence="4">HaeL-2018</strain>
    </source>
</reference>
<dbReference type="GO" id="GO:0002218">
    <property type="term" value="P:activation of innate immune response"/>
    <property type="evidence" value="ECO:0007669"/>
    <property type="project" value="InterPro"/>
</dbReference>
<dbReference type="EMBL" id="JABSTR010000005">
    <property type="protein sequence ID" value="KAH9369563.1"/>
    <property type="molecule type" value="Genomic_DNA"/>
</dbReference>
<evidence type="ECO:0000256" key="2">
    <source>
        <dbReference type="SAM" id="MobiDB-lite"/>
    </source>
</evidence>
<comment type="caution">
    <text evidence="4">The sequence shown here is derived from an EMBL/GenBank/DDBJ whole genome shotgun (WGS) entry which is preliminary data.</text>
</comment>
<dbReference type="OrthoDB" id="10035396at2759"/>
<dbReference type="PROSITE" id="PS50158">
    <property type="entry name" value="ZF_CCHC"/>
    <property type="match status" value="1"/>
</dbReference>
<dbReference type="InterPro" id="IPR036875">
    <property type="entry name" value="Znf_CCHC_sf"/>
</dbReference>
<feature type="region of interest" description="Disordered" evidence="2">
    <location>
        <begin position="243"/>
        <end position="399"/>
    </location>
</feature>
<proteinExistence type="predicted"/>
<keyword evidence="5" id="KW-1185">Reference proteome</keyword>
<dbReference type="PANTHER" id="PTHR22639">
    <property type="entry name" value="GAG-RELATED PROTEIN"/>
    <property type="match status" value="1"/>
</dbReference>